<organism evidence="2 3">
    <name type="scientific">Mycolicibacterium hippocampi</name>
    <dbReference type="NCBI Taxonomy" id="659824"/>
    <lineage>
        <taxon>Bacteria</taxon>
        <taxon>Bacillati</taxon>
        <taxon>Actinomycetota</taxon>
        <taxon>Actinomycetes</taxon>
        <taxon>Mycobacteriales</taxon>
        <taxon>Mycobacteriaceae</taxon>
        <taxon>Mycolicibacterium</taxon>
    </lineage>
</organism>
<protein>
    <submittedName>
        <fullName evidence="2">Uncharacterized protein</fullName>
    </submittedName>
</protein>
<dbReference type="EMBL" id="BLLB01000002">
    <property type="protein sequence ID" value="GFH01046.1"/>
    <property type="molecule type" value="Genomic_DNA"/>
</dbReference>
<reference evidence="2 3" key="1">
    <citation type="journal article" date="2019" name="Emerg. Microbes Infect.">
        <title>Comprehensive subspecies identification of 175 nontuberculous mycobacteria species based on 7547 genomic profiles.</title>
        <authorList>
            <person name="Matsumoto Y."/>
            <person name="Kinjo T."/>
            <person name="Motooka D."/>
            <person name="Nabeya D."/>
            <person name="Jung N."/>
            <person name="Uechi K."/>
            <person name="Horii T."/>
            <person name="Iida T."/>
            <person name="Fujita J."/>
            <person name="Nakamura S."/>
        </authorList>
    </citation>
    <scope>NUCLEOTIDE SEQUENCE [LARGE SCALE GENOMIC DNA]</scope>
    <source>
        <strain evidence="2 3">JCM 30996</strain>
    </source>
</reference>
<dbReference type="AlphaFoldDB" id="A0A7I9ZJM3"/>
<comment type="caution">
    <text evidence="2">The sequence shown here is derived from an EMBL/GenBank/DDBJ whole genome shotgun (WGS) entry which is preliminary data.</text>
</comment>
<gene>
    <name evidence="2" type="ORF">MHIP_15290</name>
</gene>
<feature type="region of interest" description="Disordered" evidence="1">
    <location>
        <begin position="16"/>
        <end position="37"/>
    </location>
</feature>
<dbReference type="Proteomes" id="UP000465304">
    <property type="component" value="Unassembled WGS sequence"/>
</dbReference>
<evidence type="ECO:0000313" key="2">
    <source>
        <dbReference type="EMBL" id="GFH01046.1"/>
    </source>
</evidence>
<feature type="compositionally biased region" description="Basic and acidic residues" evidence="1">
    <location>
        <begin position="16"/>
        <end position="30"/>
    </location>
</feature>
<keyword evidence="3" id="KW-1185">Reference proteome</keyword>
<sequence>MQVAIAIPAQLHATDFARPDVPDPTKKNDAQARNSTQTGRFHTVAVINVDTIPNTPTLIDSAVAFDILASQWWW</sequence>
<evidence type="ECO:0000313" key="3">
    <source>
        <dbReference type="Proteomes" id="UP000465304"/>
    </source>
</evidence>
<name>A0A7I9ZJM3_9MYCO</name>
<proteinExistence type="predicted"/>
<accession>A0A7I9ZJM3</accession>
<evidence type="ECO:0000256" key="1">
    <source>
        <dbReference type="SAM" id="MobiDB-lite"/>
    </source>
</evidence>